<evidence type="ECO:0000256" key="3">
    <source>
        <dbReference type="ARBA" id="ARBA00023136"/>
    </source>
</evidence>
<dbReference type="Pfam" id="PF00015">
    <property type="entry name" value="MCPsignal"/>
    <property type="match status" value="1"/>
</dbReference>
<evidence type="ECO:0000256" key="5">
    <source>
        <dbReference type="ARBA" id="ARBA00029447"/>
    </source>
</evidence>
<dbReference type="SMART" id="SM00283">
    <property type="entry name" value="MA"/>
    <property type="match status" value="1"/>
</dbReference>
<dbReference type="SMART" id="SM00304">
    <property type="entry name" value="HAMP"/>
    <property type="match status" value="1"/>
</dbReference>
<dbReference type="Gene3D" id="1.10.287.950">
    <property type="entry name" value="Methyl-accepting chemotaxis protein"/>
    <property type="match status" value="1"/>
</dbReference>
<dbReference type="GO" id="GO:0005886">
    <property type="term" value="C:plasma membrane"/>
    <property type="evidence" value="ECO:0007669"/>
    <property type="project" value="UniProtKB-SubCell"/>
</dbReference>
<dbReference type="GO" id="GO:0006935">
    <property type="term" value="P:chemotaxis"/>
    <property type="evidence" value="ECO:0007669"/>
    <property type="project" value="InterPro"/>
</dbReference>
<comment type="similarity">
    <text evidence="5">Belongs to the methyl-accepting chemotaxis (MCP) protein family.</text>
</comment>
<keyword evidence="11" id="KW-1185">Reference proteome</keyword>
<organism evidence="10 11">
    <name type="scientific">Caryophanon latum</name>
    <dbReference type="NCBI Taxonomy" id="33977"/>
    <lineage>
        <taxon>Bacteria</taxon>
        <taxon>Bacillati</taxon>
        <taxon>Bacillota</taxon>
        <taxon>Bacilli</taxon>
        <taxon>Bacillales</taxon>
        <taxon>Caryophanaceae</taxon>
        <taxon>Caryophanon</taxon>
    </lineage>
</organism>
<evidence type="ECO:0008006" key="12">
    <source>
        <dbReference type="Google" id="ProtNLM"/>
    </source>
</evidence>
<dbReference type="AlphaFoldDB" id="A0A1C0YTM5"/>
<sequence length="560" mass="60819">MKLFSKFLVVFSIVIALFLALTLFMFTQLNTLTNNANHLYENGVHPSTDLIQIGQLTENTRVNMVTALAFENVTATENALANLDALQQAGQEYVTHAGSKELVALYESFHEKWMLFDERVRINEQLMRAGDWGAARDGIQIGKPLFEEAQAEFLKLNDAHEAAMASIQTDSQQVASSTSLMSTIIATAVTIIAFVLAFLFSRDLSKRLHLVNARAAKIAAGDLTSDASKVQGKDEIAEVTHSLNEMQAALRNVVGEAIDTSQQVSASAEQLSATTQQSMAAAEEVSSLAVSTSQSANNQMESLMEITDSLKLMEQNVQAIASRGETMDTLSNDTFTMTKSGAQAVNAVNEQIHSIAESSEQTEEAVKSLQGKSLQIGHIVSMITEIADQTNLLSLNAAIEAARAGEAGKGFAVVADEVRKLADQSRQSAAEIVDMIQEIQRDIEDVIESIHEETNRVQQGLIKSKEVHEVFGEIEKMVGQVSQNAVDINEAIRSISDVNRIVVSNTANIEQLATSTVDSSQRSNEATEVQLSSIQEITAASEALANLSDDLQRTINHFKL</sequence>
<dbReference type="InterPro" id="IPR004089">
    <property type="entry name" value="MCPsignal_dom"/>
</dbReference>
<dbReference type="GO" id="GO:0007165">
    <property type="term" value="P:signal transduction"/>
    <property type="evidence" value="ECO:0007669"/>
    <property type="project" value="UniProtKB-KW"/>
</dbReference>
<dbReference type="PRINTS" id="PR00260">
    <property type="entry name" value="CHEMTRNSDUCR"/>
</dbReference>
<name>A0A1C0YTM5_9BACL</name>
<dbReference type="PANTHER" id="PTHR32089">
    <property type="entry name" value="METHYL-ACCEPTING CHEMOTAXIS PROTEIN MCPB"/>
    <property type="match status" value="1"/>
</dbReference>
<evidence type="ECO:0000256" key="7">
    <source>
        <dbReference type="SAM" id="Phobius"/>
    </source>
</evidence>
<evidence type="ECO:0000256" key="1">
    <source>
        <dbReference type="ARBA" id="ARBA00004236"/>
    </source>
</evidence>
<dbReference type="InterPro" id="IPR004090">
    <property type="entry name" value="Chemotax_Me-accpt_rcpt"/>
</dbReference>
<dbReference type="EMBL" id="MATO01000037">
    <property type="protein sequence ID" value="OCS90510.1"/>
    <property type="molecule type" value="Genomic_DNA"/>
</dbReference>
<evidence type="ECO:0000259" key="9">
    <source>
        <dbReference type="PROSITE" id="PS50885"/>
    </source>
</evidence>
<evidence type="ECO:0000313" key="10">
    <source>
        <dbReference type="EMBL" id="OCS90510.1"/>
    </source>
</evidence>
<evidence type="ECO:0000256" key="6">
    <source>
        <dbReference type="PROSITE-ProRule" id="PRU00284"/>
    </source>
</evidence>
<reference evidence="10 11" key="1">
    <citation type="submission" date="2016-07" db="EMBL/GenBank/DDBJ databases">
        <title>Caryophanon latum genome sequencing.</title>
        <authorList>
            <person name="Verma A."/>
            <person name="Pal Y."/>
            <person name="Krishnamurthi S."/>
        </authorList>
    </citation>
    <scope>NUCLEOTIDE SEQUENCE [LARGE SCALE GENOMIC DNA]</scope>
    <source>
        <strain evidence="10 11">DSM 14151</strain>
    </source>
</reference>
<protein>
    <recommendedName>
        <fullName evidence="12">Chemotaxis protein</fullName>
    </recommendedName>
</protein>
<evidence type="ECO:0000259" key="8">
    <source>
        <dbReference type="PROSITE" id="PS50111"/>
    </source>
</evidence>
<evidence type="ECO:0000256" key="2">
    <source>
        <dbReference type="ARBA" id="ARBA00022475"/>
    </source>
</evidence>
<dbReference type="Pfam" id="PF00672">
    <property type="entry name" value="HAMP"/>
    <property type="match status" value="1"/>
</dbReference>
<evidence type="ECO:0000313" key="11">
    <source>
        <dbReference type="Proteomes" id="UP000093482"/>
    </source>
</evidence>
<dbReference type="SUPFAM" id="SSF58104">
    <property type="entry name" value="Methyl-accepting chemotaxis protein (MCP) signaling domain"/>
    <property type="match status" value="1"/>
</dbReference>
<dbReference type="GO" id="GO:0004888">
    <property type="term" value="F:transmembrane signaling receptor activity"/>
    <property type="evidence" value="ECO:0007669"/>
    <property type="project" value="InterPro"/>
</dbReference>
<gene>
    <name evidence="10" type="ORF">A6K76_11645</name>
</gene>
<keyword evidence="7" id="KW-0812">Transmembrane</keyword>
<dbReference type="RefSeq" id="WP_066464799.1">
    <property type="nucleotide sequence ID" value="NZ_MATO01000037.1"/>
</dbReference>
<keyword evidence="2" id="KW-1003">Cell membrane</keyword>
<feature type="domain" description="HAMP" evidence="9">
    <location>
        <begin position="202"/>
        <end position="255"/>
    </location>
</feature>
<comment type="caution">
    <text evidence="10">The sequence shown here is derived from an EMBL/GenBank/DDBJ whole genome shotgun (WGS) entry which is preliminary data.</text>
</comment>
<comment type="subcellular location">
    <subcellularLocation>
        <location evidence="1">Cell membrane</location>
    </subcellularLocation>
</comment>
<feature type="transmembrane region" description="Helical" evidence="7">
    <location>
        <begin position="7"/>
        <end position="26"/>
    </location>
</feature>
<evidence type="ECO:0000256" key="4">
    <source>
        <dbReference type="ARBA" id="ARBA00023224"/>
    </source>
</evidence>
<feature type="transmembrane region" description="Helical" evidence="7">
    <location>
        <begin position="180"/>
        <end position="200"/>
    </location>
</feature>
<dbReference type="Proteomes" id="UP000093482">
    <property type="component" value="Unassembled WGS sequence"/>
</dbReference>
<dbReference type="Gene3D" id="6.10.340.10">
    <property type="match status" value="1"/>
</dbReference>
<dbReference type="PANTHER" id="PTHR32089:SF112">
    <property type="entry name" value="LYSOZYME-LIKE PROTEIN-RELATED"/>
    <property type="match status" value="1"/>
</dbReference>
<keyword evidence="3 7" id="KW-0472">Membrane</keyword>
<dbReference type="CDD" id="cd06225">
    <property type="entry name" value="HAMP"/>
    <property type="match status" value="1"/>
</dbReference>
<accession>A0A1C0YTM5</accession>
<feature type="domain" description="Methyl-accepting transducer" evidence="8">
    <location>
        <begin position="274"/>
        <end position="510"/>
    </location>
</feature>
<dbReference type="PROSITE" id="PS50885">
    <property type="entry name" value="HAMP"/>
    <property type="match status" value="1"/>
</dbReference>
<keyword evidence="7" id="KW-1133">Transmembrane helix</keyword>
<dbReference type="InterPro" id="IPR003660">
    <property type="entry name" value="HAMP_dom"/>
</dbReference>
<proteinExistence type="inferred from homology"/>
<dbReference type="PROSITE" id="PS50111">
    <property type="entry name" value="CHEMOTAXIS_TRANSDUC_2"/>
    <property type="match status" value="1"/>
</dbReference>
<keyword evidence="4 6" id="KW-0807">Transducer</keyword>